<sequence>MKQRFLRIFLIAALMVAIGFGYYFCLAAFGGDGKKTPEEALPTDAKYEWIEGPKSEKEQRYFFLSNGNYFGTGSVTKNLKGWTSGKGAYSPLPDPLEDDKITSAYSDGEILFGLIKPNGGVSVTVNSEKAELLPLSSLSEEQIANYQVENYEIWYIDLSKLKDAELYIIKVLDKNNSSLSELSI</sequence>
<evidence type="ECO:0000313" key="2">
    <source>
        <dbReference type="EMBL" id="RHW38241.1"/>
    </source>
</evidence>
<keyword evidence="1" id="KW-0472">Membrane</keyword>
<dbReference type="AlphaFoldDB" id="A0A396SA84"/>
<dbReference type="EMBL" id="QWEI01000002">
    <property type="protein sequence ID" value="RHW38241.1"/>
    <property type="molecule type" value="Genomic_DNA"/>
</dbReference>
<dbReference type="RefSeq" id="WP_118875276.1">
    <property type="nucleotide sequence ID" value="NZ_QWEI01000002.1"/>
</dbReference>
<feature type="transmembrane region" description="Helical" evidence="1">
    <location>
        <begin position="6"/>
        <end position="29"/>
    </location>
</feature>
<keyword evidence="1" id="KW-0812">Transmembrane</keyword>
<keyword evidence="3" id="KW-1185">Reference proteome</keyword>
<organism evidence="2 3">
    <name type="scientific">Ureibacillus yapensis</name>
    <dbReference type="NCBI Taxonomy" id="2304605"/>
    <lineage>
        <taxon>Bacteria</taxon>
        <taxon>Bacillati</taxon>
        <taxon>Bacillota</taxon>
        <taxon>Bacilli</taxon>
        <taxon>Bacillales</taxon>
        <taxon>Caryophanaceae</taxon>
        <taxon>Ureibacillus</taxon>
    </lineage>
</organism>
<name>A0A396SA84_9BACL</name>
<keyword evidence="1" id="KW-1133">Transmembrane helix</keyword>
<evidence type="ECO:0000313" key="3">
    <source>
        <dbReference type="Proteomes" id="UP000265692"/>
    </source>
</evidence>
<dbReference type="OrthoDB" id="2869073at2"/>
<proteinExistence type="predicted"/>
<reference evidence="2 3" key="1">
    <citation type="submission" date="2018-08" db="EMBL/GenBank/DDBJ databases">
        <title>Lysinibacillus sp. YLB-03 draft genome sequence.</title>
        <authorList>
            <person name="Yu L."/>
        </authorList>
    </citation>
    <scope>NUCLEOTIDE SEQUENCE [LARGE SCALE GENOMIC DNA]</scope>
    <source>
        <strain evidence="2 3">YLB-03</strain>
    </source>
</reference>
<comment type="caution">
    <text evidence="2">The sequence shown here is derived from an EMBL/GenBank/DDBJ whole genome shotgun (WGS) entry which is preliminary data.</text>
</comment>
<protein>
    <submittedName>
        <fullName evidence="2">Uncharacterized protein</fullName>
    </submittedName>
</protein>
<dbReference type="Proteomes" id="UP000265692">
    <property type="component" value="Unassembled WGS sequence"/>
</dbReference>
<accession>A0A396SA84</accession>
<gene>
    <name evidence="2" type="ORF">D1B33_04975</name>
</gene>
<evidence type="ECO:0000256" key="1">
    <source>
        <dbReference type="SAM" id="Phobius"/>
    </source>
</evidence>